<organism evidence="1 2">
    <name type="scientific">candidate division WOR-1 bacterium RIFOXYB2_FULL_36_35</name>
    <dbReference type="NCBI Taxonomy" id="1802578"/>
    <lineage>
        <taxon>Bacteria</taxon>
        <taxon>Bacillati</taxon>
        <taxon>Saganbacteria</taxon>
    </lineage>
</organism>
<accession>A0A1F4S1Q7</accession>
<proteinExistence type="predicted"/>
<gene>
    <name evidence="1" type="ORF">A2290_08305</name>
</gene>
<dbReference type="AlphaFoldDB" id="A0A1F4S1Q7"/>
<sequence length="69" mass="8131">MPHPLSMLYCFAGLYRPFNMAGVFCSQYIIALISKKSIYLSLSFYRNFNENISKLQVTITILYIFMLKY</sequence>
<dbReference type="EMBL" id="MEUA01000038">
    <property type="protein sequence ID" value="OGC14327.1"/>
    <property type="molecule type" value="Genomic_DNA"/>
</dbReference>
<comment type="caution">
    <text evidence="1">The sequence shown here is derived from an EMBL/GenBank/DDBJ whole genome shotgun (WGS) entry which is preliminary data.</text>
</comment>
<evidence type="ECO:0000313" key="2">
    <source>
        <dbReference type="Proteomes" id="UP000177905"/>
    </source>
</evidence>
<evidence type="ECO:0000313" key="1">
    <source>
        <dbReference type="EMBL" id="OGC14327.1"/>
    </source>
</evidence>
<protein>
    <submittedName>
        <fullName evidence="1">Uncharacterized protein</fullName>
    </submittedName>
</protein>
<dbReference type="Proteomes" id="UP000177905">
    <property type="component" value="Unassembled WGS sequence"/>
</dbReference>
<name>A0A1F4S1Q7_UNCSA</name>
<reference evidence="1 2" key="1">
    <citation type="journal article" date="2016" name="Nat. Commun.">
        <title>Thousands of microbial genomes shed light on interconnected biogeochemical processes in an aquifer system.</title>
        <authorList>
            <person name="Anantharaman K."/>
            <person name="Brown C.T."/>
            <person name="Hug L.A."/>
            <person name="Sharon I."/>
            <person name="Castelle C.J."/>
            <person name="Probst A.J."/>
            <person name="Thomas B.C."/>
            <person name="Singh A."/>
            <person name="Wilkins M.J."/>
            <person name="Karaoz U."/>
            <person name="Brodie E.L."/>
            <person name="Williams K.H."/>
            <person name="Hubbard S.S."/>
            <person name="Banfield J.F."/>
        </authorList>
    </citation>
    <scope>NUCLEOTIDE SEQUENCE [LARGE SCALE GENOMIC DNA]</scope>
</reference>